<comment type="similarity">
    <text evidence="2 9">Belongs to the branched chain amino acid transporter family.</text>
</comment>
<dbReference type="Pfam" id="PF05525">
    <property type="entry name" value="Branch_AA_trans"/>
    <property type="match status" value="1"/>
</dbReference>
<evidence type="ECO:0000256" key="8">
    <source>
        <dbReference type="ARBA" id="ARBA00023136"/>
    </source>
</evidence>
<gene>
    <name evidence="10" type="ORF">HG933_09460</name>
</gene>
<keyword evidence="5 9" id="KW-0812">Transmembrane</keyword>
<feature type="transmembrane region" description="Helical" evidence="9">
    <location>
        <begin position="226"/>
        <end position="248"/>
    </location>
</feature>
<feature type="transmembrane region" description="Helical" evidence="9">
    <location>
        <begin position="193"/>
        <end position="214"/>
    </location>
</feature>
<evidence type="ECO:0000256" key="5">
    <source>
        <dbReference type="ARBA" id="ARBA00022692"/>
    </source>
</evidence>
<keyword evidence="3 9" id="KW-0813">Transport</keyword>
<comment type="function">
    <text evidence="9">Component of the transport system for branched-chain amino acids.</text>
</comment>
<organism evidence="10 11">
    <name type="scientific">Megasphaera elsdenii</name>
    <dbReference type="NCBI Taxonomy" id="907"/>
    <lineage>
        <taxon>Bacteria</taxon>
        <taxon>Bacillati</taxon>
        <taxon>Bacillota</taxon>
        <taxon>Negativicutes</taxon>
        <taxon>Veillonellales</taxon>
        <taxon>Veillonellaceae</taxon>
        <taxon>Megasphaera</taxon>
    </lineage>
</organism>
<feature type="transmembrane region" description="Helical" evidence="9">
    <location>
        <begin position="339"/>
        <end position="361"/>
    </location>
</feature>
<dbReference type="EMBL" id="JABBJH010000013">
    <property type="protein sequence ID" value="NMK39592.1"/>
    <property type="molecule type" value="Genomic_DNA"/>
</dbReference>
<dbReference type="PANTHER" id="PTHR30588">
    <property type="entry name" value="BRANCHED-CHAIN AMINO ACID TRANSPORT SYSTEM 2 CARRIER PROTEIN"/>
    <property type="match status" value="1"/>
</dbReference>
<evidence type="ECO:0000256" key="9">
    <source>
        <dbReference type="RuleBase" id="RU362122"/>
    </source>
</evidence>
<evidence type="ECO:0000256" key="7">
    <source>
        <dbReference type="ARBA" id="ARBA00022989"/>
    </source>
</evidence>
<keyword evidence="8 9" id="KW-0472">Membrane</keyword>
<name>A0A1M6N159_MEGEL</name>
<keyword evidence="6 9" id="KW-0029">Amino-acid transport</keyword>
<accession>A0A1M6N159</accession>
<feature type="transmembrane region" description="Helical" evidence="9">
    <location>
        <begin position="47"/>
        <end position="69"/>
    </location>
</feature>
<feature type="transmembrane region" description="Helical" evidence="9">
    <location>
        <begin position="407"/>
        <end position="430"/>
    </location>
</feature>
<dbReference type="GO" id="GO:0015190">
    <property type="term" value="F:L-leucine transmembrane transporter activity"/>
    <property type="evidence" value="ECO:0007669"/>
    <property type="project" value="TreeGrafter"/>
</dbReference>
<dbReference type="PANTHER" id="PTHR30588:SF0">
    <property type="entry name" value="BRANCHED-CHAIN AMINO ACID PERMEASE BRNQ"/>
    <property type="match status" value="1"/>
</dbReference>
<keyword evidence="7 9" id="KW-1133">Transmembrane helix</keyword>
<reference evidence="10 11" key="1">
    <citation type="submission" date="2020-04" db="EMBL/GenBank/DDBJ databases">
        <authorList>
            <person name="Hitch T.C.A."/>
            <person name="Wylensek D."/>
            <person name="Clavel T."/>
        </authorList>
    </citation>
    <scope>NUCLEOTIDE SEQUENCE [LARGE SCALE GENOMIC DNA]</scope>
    <source>
        <strain evidence="10 11">WCA-386-APC-2A</strain>
    </source>
</reference>
<dbReference type="GO" id="GO:0015188">
    <property type="term" value="F:L-isoleucine transmembrane transporter activity"/>
    <property type="evidence" value="ECO:0007669"/>
    <property type="project" value="TreeGrafter"/>
</dbReference>
<protein>
    <recommendedName>
        <fullName evidence="9">Branched-chain amino acid transport system carrier protein</fullName>
    </recommendedName>
</protein>
<feature type="transmembrane region" description="Helical" evidence="9">
    <location>
        <begin position="89"/>
        <end position="115"/>
    </location>
</feature>
<dbReference type="GO" id="GO:0005304">
    <property type="term" value="F:L-valine transmembrane transporter activity"/>
    <property type="evidence" value="ECO:0007669"/>
    <property type="project" value="TreeGrafter"/>
</dbReference>
<dbReference type="Proteomes" id="UP000536773">
    <property type="component" value="Unassembled WGS sequence"/>
</dbReference>
<proteinExistence type="inferred from homology"/>
<evidence type="ECO:0000256" key="3">
    <source>
        <dbReference type="ARBA" id="ARBA00022448"/>
    </source>
</evidence>
<evidence type="ECO:0000256" key="4">
    <source>
        <dbReference type="ARBA" id="ARBA00022475"/>
    </source>
</evidence>
<dbReference type="RefSeq" id="WP_036203805.1">
    <property type="nucleotide sequence ID" value="NZ_CABMON010000006.1"/>
</dbReference>
<sequence length="440" mass="46296">MNNNSSGGKAIRGLDVLILGFAFFATYFGAGNLIFPPQLGLNSGSDFLSGLAGLTLSGIFLPIFTLIIIGLNGDVHAITGRVGKNTYNILLAALMLVCTFVSIPRTCATAIQLGIQGNLPSAPFVPLVIVYFVISFFFVADQNNVMDRMGKYLTPLLALILVIVAFAGIFNPLGTPVDPAVDHPFVNAFLGGYNTGDVLVSFIMAAVFISSIYGKGYTTVGQRNKVLIYCGIVSFILLLIIYGSLLYMGACVSGDYAQTIGRAELLVAIIQRVGTWVMVPMGIAVVLACLTTAIGQVAAVAEFTSTATGKRVSYKQVAVVCCILSALTALLGVDGIVTYIGWIFGVCYPPCLALLVLGIIGRFMPNNGAYKGSVYLVTLFALLESLPGLSSLGFAKAIVTATPLSTYGFGWIVPFIIGLIGGSLIGHFVSSKEPVEAEAK</sequence>
<evidence type="ECO:0000313" key="10">
    <source>
        <dbReference type="EMBL" id="NMK39592.1"/>
    </source>
</evidence>
<evidence type="ECO:0000256" key="6">
    <source>
        <dbReference type="ARBA" id="ARBA00022970"/>
    </source>
</evidence>
<feature type="transmembrane region" description="Helical" evidence="9">
    <location>
        <begin position="12"/>
        <end position="35"/>
    </location>
</feature>
<feature type="transmembrane region" description="Helical" evidence="9">
    <location>
        <begin position="312"/>
        <end position="333"/>
    </location>
</feature>
<dbReference type="AlphaFoldDB" id="A0A1M6N159"/>
<dbReference type="GO" id="GO:0005886">
    <property type="term" value="C:plasma membrane"/>
    <property type="evidence" value="ECO:0007669"/>
    <property type="project" value="UniProtKB-SubCell"/>
</dbReference>
<comment type="caution">
    <text evidence="10">The sequence shown here is derived from an EMBL/GenBank/DDBJ whole genome shotgun (WGS) entry which is preliminary data.</text>
</comment>
<feature type="transmembrane region" description="Helical" evidence="9">
    <location>
        <begin position="276"/>
        <end position="300"/>
    </location>
</feature>
<dbReference type="GO" id="GO:0015818">
    <property type="term" value="P:isoleucine transport"/>
    <property type="evidence" value="ECO:0007669"/>
    <property type="project" value="TreeGrafter"/>
</dbReference>
<evidence type="ECO:0000256" key="2">
    <source>
        <dbReference type="ARBA" id="ARBA00008540"/>
    </source>
</evidence>
<evidence type="ECO:0000313" key="11">
    <source>
        <dbReference type="Proteomes" id="UP000536773"/>
    </source>
</evidence>
<feature type="transmembrane region" description="Helical" evidence="9">
    <location>
        <begin position="121"/>
        <end position="140"/>
    </location>
</feature>
<dbReference type="GO" id="GO:0015820">
    <property type="term" value="P:L-leucine transport"/>
    <property type="evidence" value="ECO:0007669"/>
    <property type="project" value="TreeGrafter"/>
</dbReference>
<feature type="transmembrane region" description="Helical" evidence="9">
    <location>
        <begin position="152"/>
        <end position="173"/>
    </location>
</feature>
<dbReference type="InterPro" id="IPR004685">
    <property type="entry name" value="Brnchd-chn_aa_trnsp_Livcs"/>
</dbReference>
<comment type="subcellular location">
    <subcellularLocation>
        <location evidence="1 9">Cell membrane</location>
        <topology evidence="1 9">Multi-pass membrane protein</topology>
    </subcellularLocation>
</comment>
<feature type="transmembrane region" description="Helical" evidence="9">
    <location>
        <begin position="373"/>
        <end position="395"/>
    </location>
</feature>
<evidence type="ECO:0000256" key="1">
    <source>
        <dbReference type="ARBA" id="ARBA00004651"/>
    </source>
</evidence>
<keyword evidence="4" id="KW-1003">Cell membrane</keyword>